<gene>
    <name evidence="1" type="ORF">DPMN_054719</name>
</gene>
<organism evidence="1 2">
    <name type="scientific">Dreissena polymorpha</name>
    <name type="common">Zebra mussel</name>
    <name type="synonym">Mytilus polymorpha</name>
    <dbReference type="NCBI Taxonomy" id="45954"/>
    <lineage>
        <taxon>Eukaryota</taxon>
        <taxon>Metazoa</taxon>
        <taxon>Spiralia</taxon>
        <taxon>Lophotrochozoa</taxon>
        <taxon>Mollusca</taxon>
        <taxon>Bivalvia</taxon>
        <taxon>Autobranchia</taxon>
        <taxon>Heteroconchia</taxon>
        <taxon>Euheterodonta</taxon>
        <taxon>Imparidentia</taxon>
        <taxon>Neoheterodontei</taxon>
        <taxon>Myida</taxon>
        <taxon>Dreissenoidea</taxon>
        <taxon>Dreissenidae</taxon>
        <taxon>Dreissena</taxon>
    </lineage>
</organism>
<dbReference type="AlphaFoldDB" id="A0A9D4HTC3"/>
<evidence type="ECO:0000313" key="2">
    <source>
        <dbReference type="Proteomes" id="UP000828390"/>
    </source>
</evidence>
<proteinExistence type="predicted"/>
<sequence>MNPTLATAAEQLPLQFKLGQLCSRLNKHWITVVMRSRYCERIAVVDQFTGELIEEIHVLQALEINRVNFRGQ</sequence>
<evidence type="ECO:0000313" key="1">
    <source>
        <dbReference type="EMBL" id="KAH3728758.1"/>
    </source>
</evidence>
<keyword evidence="2" id="KW-1185">Reference proteome</keyword>
<reference evidence="1" key="2">
    <citation type="submission" date="2020-11" db="EMBL/GenBank/DDBJ databases">
        <authorList>
            <person name="McCartney M.A."/>
            <person name="Auch B."/>
            <person name="Kono T."/>
            <person name="Mallez S."/>
            <person name="Becker A."/>
            <person name="Gohl D.M."/>
            <person name="Silverstein K.A.T."/>
            <person name="Koren S."/>
            <person name="Bechman K.B."/>
            <person name="Herman A."/>
            <person name="Abrahante J.E."/>
            <person name="Garbe J."/>
        </authorList>
    </citation>
    <scope>NUCLEOTIDE SEQUENCE</scope>
    <source>
        <strain evidence="1">Duluth1</strain>
        <tissue evidence="1">Whole animal</tissue>
    </source>
</reference>
<protein>
    <submittedName>
        <fullName evidence="1">Uncharacterized protein</fullName>
    </submittedName>
</protein>
<reference evidence="1" key="1">
    <citation type="journal article" date="2019" name="bioRxiv">
        <title>The Genome of the Zebra Mussel, Dreissena polymorpha: A Resource for Invasive Species Research.</title>
        <authorList>
            <person name="McCartney M.A."/>
            <person name="Auch B."/>
            <person name="Kono T."/>
            <person name="Mallez S."/>
            <person name="Zhang Y."/>
            <person name="Obille A."/>
            <person name="Becker A."/>
            <person name="Abrahante J.E."/>
            <person name="Garbe J."/>
            <person name="Badalamenti J.P."/>
            <person name="Herman A."/>
            <person name="Mangelson H."/>
            <person name="Liachko I."/>
            <person name="Sullivan S."/>
            <person name="Sone E.D."/>
            <person name="Koren S."/>
            <person name="Silverstein K.A.T."/>
            <person name="Beckman K.B."/>
            <person name="Gohl D.M."/>
        </authorList>
    </citation>
    <scope>NUCLEOTIDE SEQUENCE</scope>
    <source>
        <strain evidence="1">Duluth1</strain>
        <tissue evidence="1">Whole animal</tissue>
    </source>
</reference>
<dbReference type="EMBL" id="JAIWYP010000012">
    <property type="protein sequence ID" value="KAH3728758.1"/>
    <property type="molecule type" value="Genomic_DNA"/>
</dbReference>
<comment type="caution">
    <text evidence="1">The sequence shown here is derived from an EMBL/GenBank/DDBJ whole genome shotgun (WGS) entry which is preliminary data.</text>
</comment>
<accession>A0A9D4HTC3</accession>
<name>A0A9D4HTC3_DREPO</name>
<dbReference type="Proteomes" id="UP000828390">
    <property type="component" value="Unassembled WGS sequence"/>
</dbReference>